<dbReference type="AlphaFoldDB" id="A0AAU9K0H6"/>
<feature type="region of interest" description="Disordered" evidence="6">
    <location>
        <begin position="1"/>
        <end position="24"/>
    </location>
</feature>
<dbReference type="PANTHER" id="PTHR12838:SF0">
    <property type="entry name" value="U3 SMALL NUCLEOLAR RNA-ASSOCIATED PROTEIN 11-RELATED"/>
    <property type="match status" value="1"/>
</dbReference>
<dbReference type="GO" id="GO:0032040">
    <property type="term" value="C:small-subunit processome"/>
    <property type="evidence" value="ECO:0007669"/>
    <property type="project" value="UniProtKB-UniRule"/>
</dbReference>
<evidence type="ECO:0000256" key="2">
    <source>
        <dbReference type="ARBA" id="ARBA00008105"/>
    </source>
</evidence>
<evidence type="ECO:0000256" key="1">
    <source>
        <dbReference type="ARBA" id="ARBA00004604"/>
    </source>
</evidence>
<comment type="subcellular location">
    <subcellularLocation>
        <location evidence="1 5">Nucleus</location>
        <location evidence="1 5">Nucleolus</location>
    </subcellularLocation>
</comment>
<dbReference type="GO" id="GO:0006364">
    <property type="term" value="P:rRNA processing"/>
    <property type="evidence" value="ECO:0007669"/>
    <property type="project" value="UniProtKB-UniRule"/>
</dbReference>
<dbReference type="InterPro" id="IPR007144">
    <property type="entry name" value="SSU_processome_Utp11"/>
</dbReference>
<protein>
    <recommendedName>
        <fullName evidence="5">U3 small nucleolar RNA-associated protein 11</fullName>
        <shortName evidence="5">U3 snoRNA-associated protein 11</shortName>
    </recommendedName>
</protein>
<comment type="subunit">
    <text evidence="5">Component of the ribosomal small subunit (SSU) processome.</text>
</comment>
<dbReference type="Proteomes" id="UP001162131">
    <property type="component" value="Unassembled WGS sequence"/>
</dbReference>
<comment type="function">
    <text evidence="5">Involved in nucleolar processing of pre-18S ribosomal RNA.</text>
</comment>
<dbReference type="PIRSF" id="PIRSF015952">
    <property type="entry name" value="U3snoRNP11"/>
    <property type="match status" value="1"/>
</dbReference>
<dbReference type="Pfam" id="PF03998">
    <property type="entry name" value="Utp11"/>
    <property type="match status" value="1"/>
</dbReference>
<reference evidence="7" key="1">
    <citation type="submission" date="2021-09" db="EMBL/GenBank/DDBJ databases">
        <authorList>
            <consortium name="AG Swart"/>
            <person name="Singh M."/>
            <person name="Singh A."/>
            <person name="Seah K."/>
            <person name="Emmerich C."/>
        </authorList>
    </citation>
    <scope>NUCLEOTIDE SEQUENCE</scope>
    <source>
        <strain evidence="7">ATCC30299</strain>
    </source>
</reference>
<feature type="compositionally biased region" description="Basic residues" evidence="6">
    <location>
        <begin position="8"/>
        <end position="24"/>
    </location>
</feature>
<keyword evidence="8" id="KW-1185">Reference proteome</keyword>
<gene>
    <name evidence="7" type="ORF">BSTOLATCC_MIC53583</name>
</gene>
<evidence type="ECO:0000256" key="4">
    <source>
        <dbReference type="ARBA" id="ARBA00023242"/>
    </source>
</evidence>
<evidence type="ECO:0000313" key="8">
    <source>
        <dbReference type="Proteomes" id="UP001162131"/>
    </source>
</evidence>
<comment type="caution">
    <text evidence="7">The sequence shown here is derived from an EMBL/GenBank/DDBJ whole genome shotgun (WGS) entry which is preliminary data.</text>
</comment>
<comment type="similarity">
    <text evidence="2 5">Belongs to the UTP11 family.</text>
</comment>
<keyword evidence="3 5" id="KW-0698">rRNA processing</keyword>
<organism evidence="7 8">
    <name type="scientific">Blepharisma stoltei</name>
    <dbReference type="NCBI Taxonomy" id="1481888"/>
    <lineage>
        <taxon>Eukaryota</taxon>
        <taxon>Sar</taxon>
        <taxon>Alveolata</taxon>
        <taxon>Ciliophora</taxon>
        <taxon>Postciliodesmatophora</taxon>
        <taxon>Heterotrichea</taxon>
        <taxon>Heterotrichida</taxon>
        <taxon>Blepharismidae</taxon>
        <taxon>Blepharisma</taxon>
    </lineage>
</organism>
<name>A0AAU9K0H6_9CILI</name>
<evidence type="ECO:0000256" key="6">
    <source>
        <dbReference type="SAM" id="MobiDB-lite"/>
    </source>
</evidence>
<sequence length="233" mass="28124">MSTWKNAIPKRKYRERSQPSRRKHLGMLEKHQDYKLRAKDYHEKEDKLNILRDKAYFRNPDEFYFKMIKSGFHNGKHLQDEEEDEPELLKKQKTQDSNLMNMKVQAKQSTHEQLKSQLHLVDAEKPNTHMIFVKTSEEAKALQPAEYFNTDSALLDRKGNRLTKEQLESMEIPEINNDNEEGYNKFNTILEEEEILKDKLHKIEKKKELMKKGKRKLVDEDGQVYKWFWERKR</sequence>
<evidence type="ECO:0000256" key="3">
    <source>
        <dbReference type="ARBA" id="ARBA00022552"/>
    </source>
</evidence>
<proteinExistence type="inferred from homology"/>
<evidence type="ECO:0000256" key="5">
    <source>
        <dbReference type="PIRNR" id="PIRNR015952"/>
    </source>
</evidence>
<dbReference type="EMBL" id="CAJZBQ010000053">
    <property type="protein sequence ID" value="CAG9331515.1"/>
    <property type="molecule type" value="Genomic_DNA"/>
</dbReference>
<keyword evidence="4 5" id="KW-0539">Nucleus</keyword>
<dbReference type="PANTHER" id="PTHR12838">
    <property type="entry name" value="U3 SMALL NUCLEOLAR RNA-ASSOCIATED PROTEIN 11"/>
    <property type="match status" value="1"/>
</dbReference>
<evidence type="ECO:0000313" key="7">
    <source>
        <dbReference type="EMBL" id="CAG9331515.1"/>
    </source>
</evidence>
<accession>A0AAU9K0H6</accession>